<dbReference type="VEuPathDB" id="FungiDB:PC9H_001602"/>
<organism evidence="3 4">
    <name type="scientific">Pleurotus ostreatus</name>
    <name type="common">Oyster mushroom</name>
    <name type="synonym">White-rot fungus</name>
    <dbReference type="NCBI Taxonomy" id="5322"/>
    <lineage>
        <taxon>Eukaryota</taxon>
        <taxon>Fungi</taxon>
        <taxon>Dikarya</taxon>
        <taxon>Basidiomycota</taxon>
        <taxon>Agaricomycotina</taxon>
        <taxon>Agaricomycetes</taxon>
        <taxon>Agaricomycetidae</taxon>
        <taxon>Agaricales</taxon>
        <taxon>Pleurotineae</taxon>
        <taxon>Pleurotaceae</taxon>
        <taxon>Pleurotus</taxon>
    </lineage>
</organism>
<evidence type="ECO:0000256" key="2">
    <source>
        <dbReference type="SAM" id="Phobius"/>
    </source>
</evidence>
<dbReference type="Proteomes" id="UP000623687">
    <property type="component" value="Unassembled WGS sequence"/>
</dbReference>
<keyword evidence="2" id="KW-0812">Transmembrane</keyword>
<evidence type="ECO:0000256" key="1">
    <source>
        <dbReference type="SAM" id="MobiDB-lite"/>
    </source>
</evidence>
<proteinExistence type="predicted"/>
<dbReference type="AlphaFoldDB" id="A0A8H7A3F3"/>
<evidence type="ECO:0008006" key="5">
    <source>
        <dbReference type="Google" id="ProtNLM"/>
    </source>
</evidence>
<sequence>MAPPRSTFSSVHGATSTYNRSPTSDPIIAPSIGKRNALRQKLLLTASILVLLATTIFLIVKLVHLRIYNPMDDYQILNPFPILYDQSNTPQSDPNALAVVSTLYSNNYAMSTAVLAHSVRSVNSTARLILLYIDGQVSEEALCISRASGWELLAVPRIAPPKGGKGVYYRFVDQYTKLNLWGLDKHGIDRLVYLDADTLVRRNFDELFNLPFSFAAVPDVYGPGNPQGFRLGFNAGVMAIRTSSSVLRDMKNNIETARYPIGQAEQAFLNLYYGVKAVRLPYIYNALISIKKRNRVLWEELKSHISVIHYTERKPFMLEAQPGERILTPEETETAIDIAQRDFERWAEEFGWWRSAYHSMMAKHGAEVKRCTL</sequence>
<dbReference type="Gene3D" id="3.90.550.10">
    <property type="entry name" value="Spore Coat Polysaccharide Biosynthesis Protein SpsA, Chain A"/>
    <property type="match status" value="1"/>
</dbReference>
<dbReference type="InterPro" id="IPR029044">
    <property type="entry name" value="Nucleotide-diphossugar_trans"/>
</dbReference>
<name>A0A8H7A3F3_PLEOS</name>
<dbReference type="PANTHER" id="PTHR11183">
    <property type="entry name" value="GLYCOGENIN SUBFAMILY MEMBER"/>
    <property type="match status" value="1"/>
</dbReference>
<dbReference type="GO" id="GO:0016757">
    <property type="term" value="F:glycosyltransferase activity"/>
    <property type="evidence" value="ECO:0007669"/>
    <property type="project" value="InterPro"/>
</dbReference>
<gene>
    <name evidence="3" type="ORF">PC9H_001602</name>
</gene>
<protein>
    <recommendedName>
        <fullName evidence="5">Glycosyltransferase family 8 protein</fullName>
    </recommendedName>
</protein>
<evidence type="ECO:0000313" key="3">
    <source>
        <dbReference type="EMBL" id="KAF7441253.1"/>
    </source>
</evidence>
<dbReference type="GeneID" id="59371443"/>
<dbReference type="InterPro" id="IPR002495">
    <property type="entry name" value="Glyco_trans_8"/>
</dbReference>
<dbReference type="OrthoDB" id="2014201at2759"/>
<feature type="transmembrane region" description="Helical" evidence="2">
    <location>
        <begin position="42"/>
        <end position="63"/>
    </location>
</feature>
<dbReference type="RefSeq" id="XP_036637097.1">
    <property type="nucleotide sequence ID" value="XM_036771252.1"/>
</dbReference>
<dbReference type="InterPro" id="IPR050587">
    <property type="entry name" value="GNT1/Glycosyltrans_8"/>
</dbReference>
<keyword evidence="4" id="KW-1185">Reference proteome</keyword>
<dbReference type="SUPFAM" id="SSF53448">
    <property type="entry name" value="Nucleotide-diphospho-sugar transferases"/>
    <property type="match status" value="1"/>
</dbReference>
<reference evidence="3" key="1">
    <citation type="submission" date="2019-07" db="EMBL/GenBank/DDBJ databases">
        <authorList>
            <person name="Palmer J.M."/>
        </authorList>
    </citation>
    <scope>NUCLEOTIDE SEQUENCE</scope>
    <source>
        <strain evidence="3">PC9</strain>
    </source>
</reference>
<dbReference type="EMBL" id="JACETU010000001">
    <property type="protein sequence ID" value="KAF7441253.1"/>
    <property type="molecule type" value="Genomic_DNA"/>
</dbReference>
<keyword evidence="2" id="KW-0472">Membrane</keyword>
<evidence type="ECO:0000313" key="4">
    <source>
        <dbReference type="Proteomes" id="UP000623687"/>
    </source>
</evidence>
<keyword evidence="2" id="KW-1133">Transmembrane helix</keyword>
<dbReference type="Pfam" id="PF01501">
    <property type="entry name" value="Glyco_transf_8"/>
    <property type="match status" value="1"/>
</dbReference>
<accession>A0A8H7A3F3</accession>
<comment type="caution">
    <text evidence="3">The sequence shown here is derived from an EMBL/GenBank/DDBJ whole genome shotgun (WGS) entry which is preliminary data.</text>
</comment>
<feature type="region of interest" description="Disordered" evidence="1">
    <location>
        <begin position="1"/>
        <end position="22"/>
    </location>
</feature>